<protein>
    <submittedName>
        <fullName evidence="1">Uncharacterized protein</fullName>
    </submittedName>
</protein>
<evidence type="ECO:0000313" key="2">
    <source>
        <dbReference type="Proteomes" id="UP001160148"/>
    </source>
</evidence>
<accession>A0AAV0X8I2</accession>
<reference evidence="1 2" key="1">
    <citation type="submission" date="2023-01" db="EMBL/GenBank/DDBJ databases">
        <authorList>
            <person name="Whitehead M."/>
        </authorList>
    </citation>
    <scope>NUCLEOTIDE SEQUENCE [LARGE SCALE GENOMIC DNA]</scope>
</reference>
<name>A0AAV0X8I2_9HEMI</name>
<proteinExistence type="predicted"/>
<dbReference type="AlphaFoldDB" id="A0AAV0X8I2"/>
<dbReference type="Proteomes" id="UP001160148">
    <property type="component" value="Unassembled WGS sequence"/>
</dbReference>
<keyword evidence="2" id="KW-1185">Reference proteome</keyword>
<gene>
    <name evidence="1" type="ORF">MEUPH1_LOCUS19463</name>
</gene>
<comment type="caution">
    <text evidence="1">The sequence shown here is derived from an EMBL/GenBank/DDBJ whole genome shotgun (WGS) entry which is preliminary data.</text>
</comment>
<evidence type="ECO:0000313" key="1">
    <source>
        <dbReference type="EMBL" id="CAI6364664.1"/>
    </source>
</evidence>
<organism evidence="1 2">
    <name type="scientific">Macrosiphum euphorbiae</name>
    <name type="common">potato aphid</name>
    <dbReference type="NCBI Taxonomy" id="13131"/>
    <lineage>
        <taxon>Eukaryota</taxon>
        <taxon>Metazoa</taxon>
        <taxon>Ecdysozoa</taxon>
        <taxon>Arthropoda</taxon>
        <taxon>Hexapoda</taxon>
        <taxon>Insecta</taxon>
        <taxon>Pterygota</taxon>
        <taxon>Neoptera</taxon>
        <taxon>Paraneoptera</taxon>
        <taxon>Hemiptera</taxon>
        <taxon>Sternorrhyncha</taxon>
        <taxon>Aphidomorpha</taxon>
        <taxon>Aphidoidea</taxon>
        <taxon>Aphididae</taxon>
        <taxon>Macrosiphini</taxon>
        <taxon>Macrosiphum</taxon>
    </lineage>
</organism>
<sequence length="96" mass="10936">MDLDVDKSRAGYYASSRLTKYYSTPNIMFLKLEAAIQLPSSTIGTNEVEDTDQTQCSGLLCETAEYLLCCDNGPDGKDEQGQTYKRRSFWKRTKKF</sequence>
<dbReference type="EMBL" id="CARXXK010000004">
    <property type="protein sequence ID" value="CAI6364664.1"/>
    <property type="molecule type" value="Genomic_DNA"/>
</dbReference>